<keyword evidence="1 4" id="KW-0489">Methyltransferase</keyword>
<evidence type="ECO:0000256" key="1">
    <source>
        <dbReference type="ARBA" id="ARBA00022603"/>
    </source>
</evidence>
<evidence type="ECO:0000313" key="5">
    <source>
        <dbReference type="Proteomes" id="UP000054837"/>
    </source>
</evidence>
<dbReference type="SUPFAM" id="SSF53335">
    <property type="entry name" value="S-adenosyl-L-methionine-dependent methyltransferases"/>
    <property type="match status" value="1"/>
</dbReference>
<proteinExistence type="predicted"/>
<dbReference type="CDD" id="cd02440">
    <property type="entry name" value="AdoMet_MTases"/>
    <property type="match status" value="1"/>
</dbReference>
<protein>
    <submittedName>
        <fullName evidence="4">Trans-aconitate methyltransferase</fullName>
    </submittedName>
</protein>
<evidence type="ECO:0000256" key="2">
    <source>
        <dbReference type="ARBA" id="ARBA00022679"/>
    </source>
</evidence>
<dbReference type="Pfam" id="PF13649">
    <property type="entry name" value="Methyltransf_25"/>
    <property type="match status" value="1"/>
</dbReference>
<name>A0A0W8I613_9MICO</name>
<keyword evidence="5" id="KW-1185">Reference proteome</keyword>
<dbReference type="PANTHER" id="PTHR43861">
    <property type="entry name" value="TRANS-ACONITATE 2-METHYLTRANSFERASE-RELATED"/>
    <property type="match status" value="1"/>
</dbReference>
<dbReference type="GO" id="GO:0030798">
    <property type="term" value="F:trans-aconitate 2-methyltransferase activity"/>
    <property type="evidence" value="ECO:0007669"/>
    <property type="project" value="InterPro"/>
</dbReference>
<keyword evidence="2 4" id="KW-0808">Transferase</keyword>
<dbReference type="AlphaFoldDB" id="A0A0W8I613"/>
<dbReference type="Gene3D" id="3.40.50.150">
    <property type="entry name" value="Vaccinia Virus protein VP39"/>
    <property type="match status" value="1"/>
</dbReference>
<accession>A0A0W8I613</accession>
<sequence length="269" mass="28547">MSAGWDPGHYTRYAAERDRPFAELMARVPELQPRRVVDLGCGPGHGVRWLADRWPGADVLGLDSSPEMVAAARDTAGAGSARAEVGDLVDWARGGPDEGEVDLLVTTATLQWVPGHLALLPDLVGRLRPGGVLAMTVPGNMGEPSHTLRRELAAQPRYAAHLAGVASPSAHDPADYLRVLSAAGCEVDAWETTYLHVLDPAGEDPDPVFTWVSATGARPTRQALPPGLREGFADELRAALRAAYPRTDAGVVLPFRRVFAVATRGSASG</sequence>
<gene>
    <name evidence="4" type="ORF">AVL62_02725</name>
</gene>
<dbReference type="Proteomes" id="UP000054837">
    <property type="component" value="Unassembled WGS sequence"/>
</dbReference>
<reference evidence="4 5" key="1">
    <citation type="submission" date="2015-12" db="EMBL/GenBank/DDBJ databases">
        <title>Serinicoccus chungangenesis strain CD08_5 genome sequencing and assembly.</title>
        <authorList>
            <person name="Chander A.M."/>
            <person name="Kaur G."/>
            <person name="Nair G.R."/>
            <person name="Dhawan D.K."/>
            <person name="Kochhar R.K."/>
            <person name="Mayilraj S."/>
            <person name="Bhadada S.K."/>
        </authorList>
    </citation>
    <scope>NUCLEOTIDE SEQUENCE [LARGE SCALE GENOMIC DNA]</scope>
    <source>
        <strain evidence="4 5">CD08_5</strain>
    </source>
</reference>
<dbReference type="Gene3D" id="1.10.150.290">
    <property type="entry name" value="S-adenosyl-L-methionine-dependent methyltransferases"/>
    <property type="match status" value="1"/>
</dbReference>
<dbReference type="GO" id="GO:0032259">
    <property type="term" value="P:methylation"/>
    <property type="evidence" value="ECO:0007669"/>
    <property type="project" value="UniProtKB-KW"/>
</dbReference>
<evidence type="ECO:0000313" key="4">
    <source>
        <dbReference type="EMBL" id="KUG53698.1"/>
    </source>
</evidence>
<evidence type="ECO:0000259" key="3">
    <source>
        <dbReference type="Pfam" id="PF13649"/>
    </source>
</evidence>
<dbReference type="RefSeq" id="WP_058891706.1">
    <property type="nucleotide sequence ID" value="NZ_LQBL01000028.1"/>
</dbReference>
<feature type="domain" description="Methyltransferase" evidence="3">
    <location>
        <begin position="36"/>
        <end position="131"/>
    </location>
</feature>
<comment type="caution">
    <text evidence="4">The sequence shown here is derived from an EMBL/GenBank/DDBJ whole genome shotgun (WGS) entry which is preliminary data.</text>
</comment>
<dbReference type="InterPro" id="IPR041698">
    <property type="entry name" value="Methyltransf_25"/>
</dbReference>
<dbReference type="STRING" id="767452.AVL62_02725"/>
<organism evidence="4 5">
    <name type="scientific">Serinicoccus chungangensis</name>
    <dbReference type="NCBI Taxonomy" id="767452"/>
    <lineage>
        <taxon>Bacteria</taxon>
        <taxon>Bacillati</taxon>
        <taxon>Actinomycetota</taxon>
        <taxon>Actinomycetes</taxon>
        <taxon>Micrococcales</taxon>
        <taxon>Ornithinimicrobiaceae</taxon>
        <taxon>Serinicoccus</taxon>
    </lineage>
</organism>
<dbReference type="EMBL" id="LQBL01000028">
    <property type="protein sequence ID" value="KUG53698.1"/>
    <property type="molecule type" value="Genomic_DNA"/>
</dbReference>
<dbReference type="OrthoDB" id="9795085at2"/>
<dbReference type="InterPro" id="IPR029063">
    <property type="entry name" value="SAM-dependent_MTases_sf"/>
</dbReference>
<dbReference type="InterPro" id="IPR023149">
    <property type="entry name" value="Trans_acon_MeTrfase_C"/>
</dbReference>
<dbReference type="PANTHER" id="PTHR43861:SF1">
    <property type="entry name" value="TRANS-ACONITATE 2-METHYLTRANSFERASE"/>
    <property type="match status" value="1"/>
</dbReference>